<feature type="compositionally biased region" description="Low complexity" evidence="1">
    <location>
        <begin position="141"/>
        <end position="154"/>
    </location>
</feature>
<name>A0A0D2KYW9_9CHLO</name>
<dbReference type="RefSeq" id="XP_013899423.1">
    <property type="nucleotide sequence ID" value="XM_014043969.1"/>
</dbReference>
<feature type="compositionally biased region" description="Low complexity" evidence="1">
    <location>
        <begin position="162"/>
        <end position="176"/>
    </location>
</feature>
<sequence>MGQDLVPSEPERSHAVDLELLALSRMAERLRARLSPEAGGACGASASPELCGEAANCGMTGIGATSSASSVQGVCSSPNDVCCCSCCAGSGRKRAASWGRVTGDAGPGWGGSCAGTAACDGGAAKRQRQQEQEMPPPAPRPAAQRQPCGGSASMRPPPPRPRAAACDGAPAAASPGPAAPPAPPAQRASPPSGLWQGPLVHRRGGRTAHLCTLAVQLPASYLDRLPPALHAAQLAHRRSVPLGRHVVCRCALLPGAAERQLSAIAAMARAQLVAVVPLRLSQLVVVPYLDSRGCARMVAFLRVFGGA</sequence>
<accession>A0A0D2KYW9</accession>
<dbReference type="AlphaFoldDB" id="A0A0D2KYW9"/>
<feature type="region of interest" description="Disordered" evidence="1">
    <location>
        <begin position="120"/>
        <end position="199"/>
    </location>
</feature>
<evidence type="ECO:0000313" key="2">
    <source>
        <dbReference type="EMBL" id="KIZ00404.1"/>
    </source>
</evidence>
<gene>
    <name evidence="2" type="ORF">MNEG_7558</name>
</gene>
<organism evidence="2 3">
    <name type="scientific">Monoraphidium neglectum</name>
    <dbReference type="NCBI Taxonomy" id="145388"/>
    <lineage>
        <taxon>Eukaryota</taxon>
        <taxon>Viridiplantae</taxon>
        <taxon>Chlorophyta</taxon>
        <taxon>core chlorophytes</taxon>
        <taxon>Chlorophyceae</taxon>
        <taxon>CS clade</taxon>
        <taxon>Sphaeropleales</taxon>
        <taxon>Selenastraceae</taxon>
        <taxon>Monoraphidium</taxon>
    </lineage>
</organism>
<dbReference type="KEGG" id="mng:MNEG_7558"/>
<reference evidence="2 3" key="1">
    <citation type="journal article" date="2013" name="BMC Genomics">
        <title>Reconstruction of the lipid metabolism for the microalga Monoraphidium neglectum from its genome sequence reveals characteristics suitable for biofuel production.</title>
        <authorList>
            <person name="Bogen C."/>
            <person name="Al-Dilaimi A."/>
            <person name="Albersmeier A."/>
            <person name="Wichmann J."/>
            <person name="Grundmann M."/>
            <person name="Rupp O."/>
            <person name="Lauersen K.J."/>
            <person name="Blifernez-Klassen O."/>
            <person name="Kalinowski J."/>
            <person name="Goesmann A."/>
            <person name="Mussgnug J.H."/>
            <person name="Kruse O."/>
        </authorList>
    </citation>
    <scope>NUCLEOTIDE SEQUENCE [LARGE SCALE GENOMIC DNA]</scope>
    <source>
        <strain evidence="2 3">SAG 48.87</strain>
    </source>
</reference>
<dbReference type="OrthoDB" id="534468at2759"/>
<dbReference type="GeneID" id="25740434"/>
<dbReference type="EMBL" id="KK101566">
    <property type="protein sequence ID" value="KIZ00404.1"/>
    <property type="molecule type" value="Genomic_DNA"/>
</dbReference>
<dbReference type="Proteomes" id="UP000054498">
    <property type="component" value="Unassembled WGS sequence"/>
</dbReference>
<protein>
    <submittedName>
        <fullName evidence="2">Uncharacterized protein</fullName>
    </submittedName>
</protein>
<dbReference type="STRING" id="145388.A0A0D2KYW9"/>
<evidence type="ECO:0000256" key="1">
    <source>
        <dbReference type="SAM" id="MobiDB-lite"/>
    </source>
</evidence>
<keyword evidence="3" id="KW-1185">Reference proteome</keyword>
<evidence type="ECO:0000313" key="3">
    <source>
        <dbReference type="Proteomes" id="UP000054498"/>
    </source>
</evidence>
<proteinExistence type="predicted"/>